<protein>
    <submittedName>
        <fullName evidence="1">Uncharacterized protein</fullName>
    </submittedName>
</protein>
<dbReference type="Proteomes" id="UP000475117">
    <property type="component" value="Chromosome"/>
</dbReference>
<dbReference type="EMBL" id="CP066776">
    <property type="protein sequence ID" value="QQL44558.1"/>
    <property type="molecule type" value="Genomic_DNA"/>
</dbReference>
<evidence type="ECO:0000313" key="2">
    <source>
        <dbReference type="Proteomes" id="UP000475117"/>
    </source>
</evidence>
<dbReference type="AlphaFoldDB" id="A0A6B3L2X0"/>
<proteinExistence type="predicted"/>
<dbReference type="RefSeq" id="WP_164363763.1">
    <property type="nucleotide sequence ID" value="NZ_CP066776.1"/>
</dbReference>
<sequence length="71" mass="7803">MYYFVTATWLVVTTVSYVQGNRKFPMVLAVLGVLLQLGIWMLGIGYIGMVGLAILAIAGMFSVPEIFFPGR</sequence>
<evidence type="ECO:0000313" key="1">
    <source>
        <dbReference type="EMBL" id="QQL44558.1"/>
    </source>
</evidence>
<dbReference type="KEGG" id="soa:G3M56_011805"/>
<organism evidence="1 2">
    <name type="scientific">Sulfuriroseicoccus oceanibius</name>
    <dbReference type="NCBI Taxonomy" id="2707525"/>
    <lineage>
        <taxon>Bacteria</taxon>
        <taxon>Pseudomonadati</taxon>
        <taxon>Verrucomicrobiota</taxon>
        <taxon>Verrucomicrobiia</taxon>
        <taxon>Verrucomicrobiales</taxon>
        <taxon>Verrucomicrobiaceae</taxon>
        <taxon>Sulfuriroseicoccus</taxon>
    </lineage>
</organism>
<reference evidence="1 2" key="1">
    <citation type="submission" date="2020-12" db="EMBL/GenBank/DDBJ databases">
        <title>Sulforoseuscoccus oceanibium gen. nov., sp. nov., a representative of the phylum Verrucomicrobia with special cytoplasmic membrane, and proposal of Sulforoseuscoccusaceae fam. nov.</title>
        <authorList>
            <person name="Xi F."/>
        </authorList>
    </citation>
    <scope>NUCLEOTIDE SEQUENCE [LARGE SCALE GENOMIC DNA]</scope>
    <source>
        <strain evidence="1 2">T37</strain>
    </source>
</reference>
<keyword evidence="2" id="KW-1185">Reference proteome</keyword>
<accession>A0A6B3L2X0</accession>
<gene>
    <name evidence="1" type="ORF">G3M56_011805</name>
</gene>
<name>A0A6B3L2X0_9BACT</name>